<reference evidence="3" key="1">
    <citation type="journal article" date="2019" name="Int. J. Syst. Evol. Microbiol.">
        <title>The Global Catalogue of Microorganisms (GCM) 10K type strain sequencing project: providing services to taxonomists for standard genome sequencing and annotation.</title>
        <authorList>
            <consortium name="The Broad Institute Genomics Platform"/>
            <consortium name="The Broad Institute Genome Sequencing Center for Infectious Disease"/>
            <person name="Wu L."/>
            <person name="Ma J."/>
        </authorList>
    </citation>
    <scope>NUCLEOTIDE SEQUENCE [LARGE SCALE GENOMIC DNA]</scope>
    <source>
        <strain evidence="3">CGMCC 1.8985</strain>
    </source>
</reference>
<evidence type="ECO:0000313" key="3">
    <source>
        <dbReference type="Proteomes" id="UP000599009"/>
    </source>
</evidence>
<feature type="chain" id="PRO_5046456361" evidence="1">
    <location>
        <begin position="24"/>
        <end position="279"/>
    </location>
</feature>
<organism evidence="2 3">
    <name type="scientific">Luteimonas terricola</name>
    <dbReference type="NCBI Taxonomy" id="645597"/>
    <lineage>
        <taxon>Bacteria</taxon>
        <taxon>Pseudomonadati</taxon>
        <taxon>Pseudomonadota</taxon>
        <taxon>Gammaproteobacteria</taxon>
        <taxon>Lysobacterales</taxon>
        <taxon>Lysobacteraceae</taxon>
        <taxon>Luteimonas</taxon>
    </lineage>
</organism>
<feature type="signal peptide" evidence="1">
    <location>
        <begin position="1"/>
        <end position="23"/>
    </location>
</feature>
<sequence length="279" mass="30354">MSAWQHGLLALAIAAAVVTPAVAQDHSGHGDHAVHAEHAAPMRLVTPIPEVTDADRAAAFPGLHRNMEHARELNAYLLFNRLEAWDADHGSGQAWEAEGWIGGDIHRLWLRSEGERAAGSTDAANLELLYGRAVSPWWDVVAGLRHDFAPGRSRDWAAIGVQGLAPRMFEVAVTGYIGESGRTMLGIEVERELLLTNRLVLQPMIEATLHGKHDTARGIGSGLSTVEAGLRLRYEASRRFAPYLGVVHERAFGDTAALQRASGAPQRDTHVVIGARIWF</sequence>
<comment type="caution">
    <text evidence="2">The sequence shown here is derived from an EMBL/GenBank/DDBJ whole genome shotgun (WGS) entry which is preliminary data.</text>
</comment>
<protein>
    <submittedName>
        <fullName evidence="2">Copper resistance protein B</fullName>
    </submittedName>
</protein>
<keyword evidence="3" id="KW-1185">Reference proteome</keyword>
<dbReference type="EMBL" id="BMME01000001">
    <property type="protein sequence ID" value="GGK06362.1"/>
    <property type="molecule type" value="Genomic_DNA"/>
</dbReference>
<dbReference type="Pfam" id="PF05275">
    <property type="entry name" value="CopB"/>
    <property type="match status" value="1"/>
</dbReference>
<keyword evidence="1" id="KW-0732">Signal</keyword>
<evidence type="ECO:0000256" key="1">
    <source>
        <dbReference type="SAM" id="SignalP"/>
    </source>
</evidence>
<name>A0ABQ2ED65_9GAMM</name>
<dbReference type="Proteomes" id="UP000599009">
    <property type="component" value="Unassembled WGS sequence"/>
</dbReference>
<evidence type="ECO:0000313" key="2">
    <source>
        <dbReference type="EMBL" id="GGK06362.1"/>
    </source>
</evidence>
<dbReference type="RefSeq" id="WP_132986119.1">
    <property type="nucleotide sequence ID" value="NZ_BMME01000001.1"/>
</dbReference>
<gene>
    <name evidence="2" type="primary">pcoB</name>
    <name evidence="2" type="ORF">GCM10011394_14420</name>
</gene>
<dbReference type="InterPro" id="IPR007939">
    <property type="entry name" value="Cu-R_B_prcur"/>
</dbReference>
<accession>A0ABQ2ED65</accession>
<proteinExistence type="predicted"/>